<keyword evidence="1" id="KW-1133">Transmembrane helix</keyword>
<dbReference type="RefSeq" id="WP_131354291.1">
    <property type="nucleotide sequence ID" value="NZ_SJKB01000003.1"/>
</dbReference>
<accession>A0A4R0KVS3</accession>
<keyword evidence="1" id="KW-0812">Transmembrane</keyword>
<reference evidence="2 3" key="1">
    <citation type="submission" date="2019-02" db="EMBL/GenBank/DDBJ databases">
        <title>Kribbella capetownensis sp. nov. and Kribbella speibonae sp. nov., isolated from soil.</title>
        <authorList>
            <person name="Curtis S.M."/>
            <person name="Norton I."/>
            <person name="Everest G.J."/>
            <person name="Meyers P.R."/>
        </authorList>
    </citation>
    <scope>NUCLEOTIDE SEQUENCE [LARGE SCALE GENOMIC DNA]</scope>
    <source>
        <strain evidence="2 3">NRRL B-24813</strain>
    </source>
</reference>
<evidence type="ECO:0000313" key="2">
    <source>
        <dbReference type="EMBL" id="TCC63356.1"/>
    </source>
</evidence>
<organism evidence="2 3">
    <name type="scientific">Kribbella pittospori</name>
    <dbReference type="NCBI Taxonomy" id="722689"/>
    <lineage>
        <taxon>Bacteria</taxon>
        <taxon>Bacillati</taxon>
        <taxon>Actinomycetota</taxon>
        <taxon>Actinomycetes</taxon>
        <taxon>Propionibacteriales</taxon>
        <taxon>Kribbellaceae</taxon>
        <taxon>Kribbella</taxon>
    </lineage>
</organism>
<keyword evidence="1" id="KW-0472">Membrane</keyword>
<evidence type="ECO:0000313" key="3">
    <source>
        <dbReference type="Proteomes" id="UP000291144"/>
    </source>
</evidence>
<feature type="transmembrane region" description="Helical" evidence="1">
    <location>
        <begin position="99"/>
        <end position="117"/>
    </location>
</feature>
<protein>
    <submittedName>
        <fullName evidence="2">Uncharacterized protein</fullName>
    </submittedName>
</protein>
<feature type="transmembrane region" description="Helical" evidence="1">
    <location>
        <begin position="64"/>
        <end position="87"/>
    </location>
</feature>
<dbReference type="OrthoDB" id="4134807at2"/>
<sequence length="177" mass="18998">MITAPVVARVDARYAVGRVLFTICAAIMTLHLVAVTVRILLRPGGGGPADVLSLLNAAQERSLASWWTSALLVTCCLVAVAVARLAGAETRTGLAKRPWMVLAVVFALLSIDEVVSLHERGAKWTEAGARYLWRHLAMAVEEAAEMVGVVIVLLGVLSAVRVRRSDSHLTVAYEDDN</sequence>
<evidence type="ECO:0000256" key="1">
    <source>
        <dbReference type="SAM" id="Phobius"/>
    </source>
</evidence>
<feature type="transmembrane region" description="Helical" evidence="1">
    <location>
        <begin position="19"/>
        <end position="41"/>
    </location>
</feature>
<dbReference type="Proteomes" id="UP000291144">
    <property type="component" value="Unassembled WGS sequence"/>
</dbReference>
<gene>
    <name evidence="2" type="ORF">E0H73_12985</name>
</gene>
<dbReference type="AlphaFoldDB" id="A0A4R0KVS3"/>
<feature type="transmembrane region" description="Helical" evidence="1">
    <location>
        <begin position="137"/>
        <end position="160"/>
    </location>
</feature>
<name>A0A4R0KVS3_9ACTN</name>
<comment type="caution">
    <text evidence="2">The sequence shown here is derived from an EMBL/GenBank/DDBJ whole genome shotgun (WGS) entry which is preliminary data.</text>
</comment>
<proteinExistence type="predicted"/>
<dbReference type="EMBL" id="SJKB01000003">
    <property type="protein sequence ID" value="TCC63356.1"/>
    <property type="molecule type" value="Genomic_DNA"/>
</dbReference>
<keyword evidence="3" id="KW-1185">Reference proteome</keyword>